<dbReference type="Proteomes" id="UP001165444">
    <property type="component" value="Unassembled WGS sequence"/>
</dbReference>
<dbReference type="PROSITE" id="PS51257">
    <property type="entry name" value="PROKAR_LIPOPROTEIN"/>
    <property type="match status" value="1"/>
</dbReference>
<sequence>MKKSLIIAISALLGLGACDTMTTNLEGKWQLNQIESEGNVATVDTVWYNFQTTLFQYQIYDRSSDNYRYSYGYNFYEGDQLTLQLLSDPRPVQEFLPYTDWTEATRDFTVEKVSNTQLVLSSEGKRYVFKKY</sequence>
<gene>
    <name evidence="1" type="ORF">MUN53_06525</name>
</gene>
<evidence type="ECO:0000313" key="2">
    <source>
        <dbReference type="Proteomes" id="UP001165444"/>
    </source>
</evidence>
<name>A0ABT0BZR5_9BACT</name>
<keyword evidence="2" id="KW-1185">Reference proteome</keyword>
<dbReference type="RefSeq" id="WP_243324083.1">
    <property type="nucleotide sequence ID" value="NZ_JAKZMM010000012.1"/>
</dbReference>
<organism evidence="1 2">
    <name type="scientific">Parabacteroides faecalis</name>
    <dbReference type="NCBI Taxonomy" id="2924040"/>
    <lineage>
        <taxon>Bacteria</taxon>
        <taxon>Pseudomonadati</taxon>
        <taxon>Bacteroidota</taxon>
        <taxon>Bacteroidia</taxon>
        <taxon>Bacteroidales</taxon>
        <taxon>Tannerellaceae</taxon>
        <taxon>Parabacteroides</taxon>
    </lineage>
</organism>
<dbReference type="EMBL" id="JAKZMM010000012">
    <property type="protein sequence ID" value="MCJ2380265.1"/>
    <property type="molecule type" value="Genomic_DNA"/>
</dbReference>
<accession>A0ABT0BZR5</accession>
<dbReference type="Gene3D" id="2.40.128.280">
    <property type="match status" value="1"/>
</dbReference>
<protein>
    <submittedName>
        <fullName evidence="1">Lipocalin-like domain-containing protein</fullName>
    </submittedName>
</protein>
<reference evidence="1 2" key="1">
    <citation type="submission" date="2022-03" db="EMBL/GenBank/DDBJ databases">
        <title>Parabacteroides sp. nov. isolated from swine feces.</title>
        <authorList>
            <person name="Bak J.E."/>
        </authorList>
    </citation>
    <scope>NUCLEOTIDE SEQUENCE [LARGE SCALE GENOMIC DNA]</scope>
    <source>
        <strain evidence="1 2">AGMB00274</strain>
    </source>
</reference>
<evidence type="ECO:0000313" key="1">
    <source>
        <dbReference type="EMBL" id="MCJ2380265.1"/>
    </source>
</evidence>
<proteinExistence type="predicted"/>
<comment type="caution">
    <text evidence="1">The sequence shown here is derived from an EMBL/GenBank/DDBJ whole genome shotgun (WGS) entry which is preliminary data.</text>
</comment>